<evidence type="ECO:0000313" key="1">
    <source>
        <dbReference type="EMBL" id="GER38127.1"/>
    </source>
</evidence>
<name>A0A5A7Q179_STRAF</name>
<gene>
    <name evidence="1" type="ORF">STAS_14599</name>
</gene>
<dbReference type="AlphaFoldDB" id="A0A5A7Q179"/>
<keyword evidence="2" id="KW-1185">Reference proteome</keyword>
<feature type="non-terminal residue" evidence="1">
    <location>
        <position position="1"/>
    </location>
</feature>
<dbReference type="EMBL" id="BKCP01005461">
    <property type="protein sequence ID" value="GER38127.1"/>
    <property type="molecule type" value="Genomic_DNA"/>
</dbReference>
<organism evidence="1 2">
    <name type="scientific">Striga asiatica</name>
    <name type="common">Asiatic witchweed</name>
    <name type="synonym">Buchnera asiatica</name>
    <dbReference type="NCBI Taxonomy" id="4170"/>
    <lineage>
        <taxon>Eukaryota</taxon>
        <taxon>Viridiplantae</taxon>
        <taxon>Streptophyta</taxon>
        <taxon>Embryophyta</taxon>
        <taxon>Tracheophyta</taxon>
        <taxon>Spermatophyta</taxon>
        <taxon>Magnoliopsida</taxon>
        <taxon>eudicotyledons</taxon>
        <taxon>Gunneridae</taxon>
        <taxon>Pentapetalae</taxon>
        <taxon>asterids</taxon>
        <taxon>lamiids</taxon>
        <taxon>Lamiales</taxon>
        <taxon>Orobanchaceae</taxon>
        <taxon>Buchnereae</taxon>
        <taxon>Striga</taxon>
    </lineage>
</organism>
<evidence type="ECO:0000313" key="2">
    <source>
        <dbReference type="Proteomes" id="UP000325081"/>
    </source>
</evidence>
<dbReference type="Proteomes" id="UP000325081">
    <property type="component" value="Unassembled WGS sequence"/>
</dbReference>
<proteinExistence type="predicted"/>
<accession>A0A5A7Q179</accession>
<sequence>ISFKELASRVEYYAYEFPVLLINGFAANAFLQRGRARTASTYRRSERSRAIVPIALLDRKGLAVLDLMTAAYEGGREESNPGTKNSTGNEPVLTSTLFSISIRKRVTRLFTEGITYAFPSTVNPLGNQLADRGTCTHCSSSPSINRIEPYPISRGPSFVAVD</sequence>
<comment type="caution">
    <text evidence="1">The sequence shown here is derived from an EMBL/GenBank/DDBJ whole genome shotgun (WGS) entry which is preliminary data.</text>
</comment>
<reference evidence="2" key="1">
    <citation type="journal article" date="2019" name="Curr. Biol.">
        <title>Genome Sequence of Striga asiatica Provides Insight into the Evolution of Plant Parasitism.</title>
        <authorList>
            <person name="Yoshida S."/>
            <person name="Kim S."/>
            <person name="Wafula E.K."/>
            <person name="Tanskanen J."/>
            <person name="Kim Y.M."/>
            <person name="Honaas L."/>
            <person name="Yang Z."/>
            <person name="Spallek T."/>
            <person name="Conn C.E."/>
            <person name="Ichihashi Y."/>
            <person name="Cheong K."/>
            <person name="Cui S."/>
            <person name="Der J.P."/>
            <person name="Gundlach H."/>
            <person name="Jiao Y."/>
            <person name="Hori C."/>
            <person name="Ishida J.K."/>
            <person name="Kasahara H."/>
            <person name="Kiba T."/>
            <person name="Kim M.S."/>
            <person name="Koo N."/>
            <person name="Laohavisit A."/>
            <person name="Lee Y.H."/>
            <person name="Lumba S."/>
            <person name="McCourt P."/>
            <person name="Mortimer J.C."/>
            <person name="Mutuku J.M."/>
            <person name="Nomura T."/>
            <person name="Sasaki-Sekimoto Y."/>
            <person name="Seto Y."/>
            <person name="Wang Y."/>
            <person name="Wakatake T."/>
            <person name="Sakakibara H."/>
            <person name="Demura T."/>
            <person name="Yamaguchi S."/>
            <person name="Yoneyama K."/>
            <person name="Manabe R.I."/>
            <person name="Nelson D.C."/>
            <person name="Schulman A.H."/>
            <person name="Timko M.P."/>
            <person name="dePamphilis C.W."/>
            <person name="Choi D."/>
            <person name="Shirasu K."/>
        </authorList>
    </citation>
    <scope>NUCLEOTIDE SEQUENCE [LARGE SCALE GENOMIC DNA]</scope>
    <source>
        <strain evidence="2">cv. UVA1</strain>
    </source>
</reference>
<protein>
    <submittedName>
        <fullName evidence="1">Precursor of peptide 1</fullName>
    </submittedName>
</protein>